<keyword evidence="2 3" id="KW-0560">Oxidoreductase</keyword>
<dbReference type="SUPFAM" id="SSF51735">
    <property type="entry name" value="NAD(P)-binding Rossmann-fold domains"/>
    <property type="match status" value="1"/>
</dbReference>
<name>A0A6J5GNJ8_9BURK</name>
<dbReference type="GO" id="GO:0047001">
    <property type="term" value="F:2-dehydro-3-deoxy-D-gluconate 5-dehydrogenase activity"/>
    <property type="evidence" value="ECO:0007669"/>
    <property type="project" value="UniProtKB-EC"/>
</dbReference>
<dbReference type="PRINTS" id="PR00080">
    <property type="entry name" value="SDRFAMILY"/>
</dbReference>
<dbReference type="Proteomes" id="UP000494252">
    <property type="component" value="Unassembled WGS sequence"/>
</dbReference>
<dbReference type="PANTHER" id="PTHR42760">
    <property type="entry name" value="SHORT-CHAIN DEHYDROGENASES/REDUCTASES FAMILY MEMBER"/>
    <property type="match status" value="1"/>
</dbReference>
<comment type="similarity">
    <text evidence="1">Belongs to the short-chain dehydrogenases/reductases (SDR) family.</text>
</comment>
<protein>
    <submittedName>
        <fullName evidence="3">2-dehydro-3-deoxy-D-gluconate 5-dehydrogenase</fullName>
        <ecNumber evidence="3">1.1.1.127</ecNumber>
    </submittedName>
</protein>
<dbReference type="PROSITE" id="PS00061">
    <property type="entry name" value="ADH_SHORT"/>
    <property type="match status" value="1"/>
</dbReference>
<evidence type="ECO:0000313" key="3">
    <source>
        <dbReference type="EMBL" id="CAB3802766.1"/>
    </source>
</evidence>
<dbReference type="PRINTS" id="PR00081">
    <property type="entry name" value="GDHRDH"/>
</dbReference>
<sequence length="136" mass="14457">MRVSMACRNILERSEGSIINIASMPSYIGDAEVPAYCASKTGILGLTRALALTFGMAKVRVNAIARGYHRTGMTRALREIPISANKIAARSVLKRWGEVDDLVGAALFLASPAASFITGATLPIDGGYVSGVRFRP</sequence>
<dbReference type="EC" id="1.1.1.127" evidence="3"/>
<evidence type="ECO:0000313" key="4">
    <source>
        <dbReference type="Proteomes" id="UP000494252"/>
    </source>
</evidence>
<dbReference type="InterPro" id="IPR036291">
    <property type="entry name" value="NAD(P)-bd_dom_sf"/>
</dbReference>
<dbReference type="AlphaFoldDB" id="A0A6J5GNJ8"/>
<reference evidence="3 4" key="1">
    <citation type="submission" date="2020-04" db="EMBL/GenBank/DDBJ databases">
        <authorList>
            <person name="De Canck E."/>
        </authorList>
    </citation>
    <scope>NUCLEOTIDE SEQUENCE [LARGE SCALE GENOMIC DNA]</scope>
    <source>
        <strain evidence="3 4">LMG 27177</strain>
    </source>
</reference>
<dbReference type="Pfam" id="PF13561">
    <property type="entry name" value="adh_short_C2"/>
    <property type="match status" value="1"/>
</dbReference>
<organism evidence="3 4">
    <name type="scientific">Paraburkholderia fynbosensis</name>
    <dbReference type="NCBI Taxonomy" id="1200993"/>
    <lineage>
        <taxon>Bacteria</taxon>
        <taxon>Pseudomonadati</taxon>
        <taxon>Pseudomonadota</taxon>
        <taxon>Betaproteobacteria</taxon>
        <taxon>Burkholderiales</taxon>
        <taxon>Burkholderiaceae</taxon>
        <taxon>Paraburkholderia</taxon>
    </lineage>
</organism>
<evidence type="ECO:0000256" key="1">
    <source>
        <dbReference type="ARBA" id="ARBA00006484"/>
    </source>
</evidence>
<dbReference type="RefSeq" id="WP_175164504.1">
    <property type="nucleotide sequence ID" value="NZ_CADIKI010000018.1"/>
</dbReference>
<gene>
    <name evidence="3" type="primary">kduD_4</name>
    <name evidence="3" type="ORF">LMG27177_05287</name>
</gene>
<accession>A0A6J5GNJ8</accession>
<dbReference type="InterPro" id="IPR020904">
    <property type="entry name" value="Sc_DH/Rdtase_CS"/>
</dbReference>
<evidence type="ECO:0000256" key="2">
    <source>
        <dbReference type="ARBA" id="ARBA00023002"/>
    </source>
</evidence>
<keyword evidence="4" id="KW-1185">Reference proteome</keyword>
<dbReference type="PANTHER" id="PTHR42760:SF115">
    <property type="entry name" value="3-OXOACYL-[ACYL-CARRIER-PROTEIN] REDUCTASE FABG"/>
    <property type="match status" value="1"/>
</dbReference>
<dbReference type="Gene3D" id="3.40.50.720">
    <property type="entry name" value="NAD(P)-binding Rossmann-like Domain"/>
    <property type="match status" value="1"/>
</dbReference>
<dbReference type="InterPro" id="IPR002347">
    <property type="entry name" value="SDR_fam"/>
</dbReference>
<dbReference type="EMBL" id="CADIKI010000018">
    <property type="protein sequence ID" value="CAB3802766.1"/>
    <property type="molecule type" value="Genomic_DNA"/>
</dbReference>
<proteinExistence type="inferred from homology"/>